<dbReference type="Pfam" id="PF22682">
    <property type="entry name" value="Ribosomal_uL24m-like"/>
    <property type="match status" value="1"/>
</dbReference>
<accession>A0AA39WEE9</accession>
<keyword evidence="2" id="KW-0687">Ribonucleoprotein</keyword>
<protein>
    <recommendedName>
        <fullName evidence="3">KOW domain-containing protein</fullName>
    </recommendedName>
</protein>
<dbReference type="GO" id="GO:0003723">
    <property type="term" value="F:RNA binding"/>
    <property type="evidence" value="ECO:0007669"/>
    <property type="project" value="InterPro"/>
</dbReference>
<dbReference type="InterPro" id="IPR005824">
    <property type="entry name" value="KOW"/>
</dbReference>
<dbReference type="CDD" id="cd06089">
    <property type="entry name" value="KOW_RPL26"/>
    <property type="match status" value="1"/>
</dbReference>
<dbReference type="AlphaFoldDB" id="A0AA39WEE9"/>
<dbReference type="InterPro" id="IPR008991">
    <property type="entry name" value="Translation_prot_SH3-like_sf"/>
</dbReference>
<evidence type="ECO:0000313" key="4">
    <source>
        <dbReference type="EMBL" id="KAK0613858.1"/>
    </source>
</evidence>
<evidence type="ECO:0000313" key="5">
    <source>
        <dbReference type="Proteomes" id="UP001175000"/>
    </source>
</evidence>
<dbReference type="SUPFAM" id="SSF50104">
    <property type="entry name" value="Translation proteins SH3-like domain"/>
    <property type="match status" value="1"/>
</dbReference>
<dbReference type="GO" id="GO:1990904">
    <property type="term" value="C:ribonucleoprotein complex"/>
    <property type="evidence" value="ECO:0007669"/>
    <property type="project" value="UniProtKB-KW"/>
</dbReference>
<dbReference type="SMART" id="SM00739">
    <property type="entry name" value="KOW"/>
    <property type="match status" value="1"/>
</dbReference>
<proteinExistence type="predicted"/>
<feature type="domain" description="KOW" evidence="3">
    <location>
        <begin position="115"/>
        <end position="142"/>
    </location>
</feature>
<keyword evidence="1" id="KW-0689">Ribosomal protein</keyword>
<dbReference type="GO" id="GO:0005840">
    <property type="term" value="C:ribosome"/>
    <property type="evidence" value="ECO:0007669"/>
    <property type="project" value="UniProtKB-KW"/>
</dbReference>
<comment type="caution">
    <text evidence="4">The sequence shown here is derived from an EMBL/GenBank/DDBJ whole genome shotgun (WGS) entry which is preliminary data.</text>
</comment>
<evidence type="ECO:0000256" key="2">
    <source>
        <dbReference type="ARBA" id="ARBA00023274"/>
    </source>
</evidence>
<evidence type="ECO:0000259" key="3">
    <source>
        <dbReference type="SMART" id="SM00739"/>
    </source>
</evidence>
<sequence>MDKIMRRVRMAERRVVRRTQKQDDQLNAIRRRQQRKQIVDVQRNAGRQLAIAIKHRHEDWELGPIAPRRDINRVDESGNYWGSISSDQAQLQNPMITEEQLEARSAWAGGAKYLCLAEGDRVVVLDGPYKGKISKVRKISKEYMTAQLDEDIMTNQTIPEYMRSKDVDYVEPAPAAVPISSLRLVHPLPDPNTGVVRDVVIRQLKPISILHDRPTRRVSFSRIIPGENVKIPWPKAELKPKVEYECDTRRAEVEERTFVPTLLTPPMPQSVLDELRGRYSKFRTRHEPEYIAKIEAQEAEKEARKKSAKTMLLPVQELNRKLRAERRALGQPELTQEMLEKIGQVIAKNQAMRAAGKNQAVDNVQKAVEQLSIKDQAVLETKEPRA</sequence>
<evidence type="ECO:0000256" key="1">
    <source>
        <dbReference type="ARBA" id="ARBA00022980"/>
    </source>
</evidence>
<dbReference type="Proteomes" id="UP001175000">
    <property type="component" value="Unassembled WGS sequence"/>
</dbReference>
<dbReference type="EMBL" id="JAULSU010000006">
    <property type="protein sequence ID" value="KAK0613858.1"/>
    <property type="molecule type" value="Genomic_DNA"/>
</dbReference>
<organism evidence="4 5">
    <name type="scientific">Immersiella caudata</name>
    <dbReference type="NCBI Taxonomy" id="314043"/>
    <lineage>
        <taxon>Eukaryota</taxon>
        <taxon>Fungi</taxon>
        <taxon>Dikarya</taxon>
        <taxon>Ascomycota</taxon>
        <taxon>Pezizomycotina</taxon>
        <taxon>Sordariomycetes</taxon>
        <taxon>Sordariomycetidae</taxon>
        <taxon>Sordariales</taxon>
        <taxon>Lasiosphaeriaceae</taxon>
        <taxon>Immersiella</taxon>
    </lineage>
</organism>
<name>A0AA39WEE9_9PEZI</name>
<gene>
    <name evidence="4" type="ORF">B0T14DRAFT_461987</name>
</gene>
<reference evidence="4" key="1">
    <citation type="submission" date="2023-06" db="EMBL/GenBank/DDBJ databases">
        <title>Genome-scale phylogeny and comparative genomics of the fungal order Sordariales.</title>
        <authorList>
            <consortium name="Lawrence Berkeley National Laboratory"/>
            <person name="Hensen N."/>
            <person name="Bonometti L."/>
            <person name="Westerberg I."/>
            <person name="Brannstrom I.O."/>
            <person name="Guillou S."/>
            <person name="Cros-Aarteil S."/>
            <person name="Calhoun S."/>
            <person name="Haridas S."/>
            <person name="Kuo A."/>
            <person name="Mondo S."/>
            <person name="Pangilinan J."/>
            <person name="Riley R."/>
            <person name="Labutti K."/>
            <person name="Andreopoulos B."/>
            <person name="Lipzen A."/>
            <person name="Chen C."/>
            <person name="Yanf M."/>
            <person name="Daum C."/>
            <person name="Ng V."/>
            <person name="Clum A."/>
            <person name="Steindorff A."/>
            <person name="Ohm R."/>
            <person name="Martin F."/>
            <person name="Silar P."/>
            <person name="Natvig D."/>
            <person name="Lalanne C."/>
            <person name="Gautier V."/>
            <person name="Ament-Velasquez S.L."/>
            <person name="Kruys A."/>
            <person name="Hutchinson M.I."/>
            <person name="Powell A.J."/>
            <person name="Barry K."/>
            <person name="Miller A.N."/>
            <person name="Grigoriev I.V."/>
            <person name="Debuchy R."/>
            <person name="Gladieux P."/>
            <person name="Thoren M.H."/>
            <person name="Johannesson H."/>
        </authorList>
    </citation>
    <scope>NUCLEOTIDE SEQUENCE</scope>
    <source>
        <strain evidence="4">CBS 606.72</strain>
    </source>
</reference>
<keyword evidence="5" id="KW-1185">Reference proteome</keyword>
<dbReference type="InterPro" id="IPR041988">
    <property type="entry name" value="Ribosomal_uL24_KOW"/>
</dbReference>